<dbReference type="InterPro" id="IPR007484">
    <property type="entry name" value="Peptidase_M28"/>
</dbReference>
<keyword evidence="9" id="KW-0645">Protease</keyword>
<evidence type="ECO:0000256" key="8">
    <source>
        <dbReference type="ARBA" id="ARBA00022645"/>
    </source>
</evidence>
<comment type="subcellular location">
    <subcellularLocation>
        <location evidence="1">Endoplasmic reticulum</location>
    </subcellularLocation>
    <subcellularLocation>
        <location evidence="3">Golgi apparatus</location>
    </subcellularLocation>
    <subcellularLocation>
        <location evidence="2">Lysosome</location>
    </subcellularLocation>
    <subcellularLocation>
        <location evidence="4">Secreted</location>
    </subcellularLocation>
</comment>
<evidence type="ECO:0000256" key="6">
    <source>
        <dbReference type="ARBA" id="ARBA00014116"/>
    </source>
</evidence>
<keyword evidence="7" id="KW-0964">Secreted</keyword>
<dbReference type="GO" id="GO:0006508">
    <property type="term" value="P:proteolysis"/>
    <property type="evidence" value="ECO:0007669"/>
    <property type="project" value="UniProtKB-KW"/>
</dbReference>
<dbReference type="OrthoDB" id="10013407at2759"/>
<feature type="chain" id="PRO_5035462696" description="Carboxypeptidase Q" evidence="22">
    <location>
        <begin position="27"/>
        <end position="473"/>
    </location>
</feature>
<evidence type="ECO:0000256" key="17">
    <source>
        <dbReference type="ARBA" id="ARBA00023145"/>
    </source>
</evidence>
<accession>A0A8K0EPF6</accession>
<dbReference type="Proteomes" id="UP000838412">
    <property type="component" value="Chromosome 4"/>
</dbReference>
<evidence type="ECO:0000256" key="5">
    <source>
        <dbReference type="ARBA" id="ARBA00010918"/>
    </source>
</evidence>
<keyword evidence="8" id="KW-0121">Carboxypeptidase</keyword>
<proteinExistence type="inferred from homology"/>
<dbReference type="PANTHER" id="PTHR12053:SF3">
    <property type="entry name" value="CARBOXYPEPTIDASE Q"/>
    <property type="match status" value="1"/>
</dbReference>
<dbReference type="SUPFAM" id="SSF53187">
    <property type="entry name" value="Zn-dependent exopeptidases"/>
    <property type="match status" value="1"/>
</dbReference>
<dbReference type="Gene3D" id="3.40.630.10">
    <property type="entry name" value="Zn peptidases"/>
    <property type="match status" value="1"/>
</dbReference>
<reference evidence="24" key="1">
    <citation type="submission" date="2022-01" db="EMBL/GenBank/DDBJ databases">
        <authorList>
            <person name="Braso-Vives M."/>
        </authorList>
    </citation>
    <scope>NUCLEOTIDE SEQUENCE</scope>
</reference>
<dbReference type="GO" id="GO:0070573">
    <property type="term" value="F:metallodipeptidase activity"/>
    <property type="evidence" value="ECO:0007669"/>
    <property type="project" value="InterPro"/>
</dbReference>
<evidence type="ECO:0000256" key="20">
    <source>
        <dbReference type="ARBA" id="ARBA00025833"/>
    </source>
</evidence>
<evidence type="ECO:0000256" key="9">
    <source>
        <dbReference type="ARBA" id="ARBA00022670"/>
    </source>
</evidence>
<dbReference type="PANTHER" id="PTHR12053">
    <property type="entry name" value="PROTEASE FAMILY M28 PLASMA GLUTAMATE CARBOXYPEPTIDASE-RELATED"/>
    <property type="match status" value="1"/>
</dbReference>
<evidence type="ECO:0000256" key="15">
    <source>
        <dbReference type="ARBA" id="ARBA00023034"/>
    </source>
</evidence>
<evidence type="ECO:0000256" key="7">
    <source>
        <dbReference type="ARBA" id="ARBA00022525"/>
    </source>
</evidence>
<comment type="similarity">
    <text evidence="5">Belongs to the peptidase M28 family.</text>
</comment>
<evidence type="ECO:0000256" key="19">
    <source>
        <dbReference type="ARBA" id="ARBA00023228"/>
    </source>
</evidence>
<evidence type="ECO:0000256" key="10">
    <source>
        <dbReference type="ARBA" id="ARBA00022723"/>
    </source>
</evidence>
<evidence type="ECO:0000256" key="4">
    <source>
        <dbReference type="ARBA" id="ARBA00004613"/>
    </source>
</evidence>
<dbReference type="FunFam" id="3.40.630.10:FF:000036">
    <property type="entry name" value="Carboxypeptidase Q"/>
    <property type="match status" value="1"/>
</dbReference>
<protein>
    <recommendedName>
        <fullName evidence="6">Carboxypeptidase Q</fullName>
    </recommendedName>
    <alternativeName>
        <fullName evidence="21">Plasma glutamate carboxypeptidase</fullName>
    </alternativeName>
</protein>
<name>A0A8K0EPF6_BRALA</name>
<dbReference type="GO" id="GO:0005764">
    <property type="term" value="C:lysosome"/>
    <property type="evidence" value="ECO:0007669"/>
    <property type="project" value="UniProtKB-SubCell"/>
</dbReference>
<evidence type="ECO:0000256" key="21">
    <source>
        <dbReference type="ARBA" id="ARBA00033328"/>
    </source>
</evidence>
<keyword evidence="11 22" id="KW-0732">Signal</keyword>
<keyword evidence="19" id="KW-0458">Lysosome</keyword>
<keyword evidence="14" id="KW-0862">Zinc</keyword>
<evidence type="ECO:0000256" key="22">
    <source>
        <dbReference type="SAM" id="SignalP"/>
    </source>
</evidence>
<gene>
    <name evidence="24" type="primary">CPQ</name>
    <name evidence="24" type="ORF">BLAG_LOCUS18331</name>
</gene>
<evidence type="ECO:0000256" key="18">
    <source>
        <dbReference type="ARBA" id="ARBA00023180"/>
    </source>
</evidence>
<dbReference type="CDD" id="cd03883">
    <property type="entry name" value="M28_Pgcp_like"/>
    <property type="match status" value="1"/>
</dbReference>
<evidence type="ECO:0000256" key="11">
    <source>
        <dbReference type="ARBA" id="ARBA00022729"/>
    </source>
</evidence>
<keyword evidence="15" id="KW-0333">Golgi apparatus</keyword>
<dbReference type="GO" id="GO:0046872">
    <property type="term" value="F:metal ion binding"/>
    <property type="evidence" value="ECO:0007669"/>
    <property type="project" value="UniProtKB-KW"/>
</dbReference>
<dbReference type="FunFam" id="3.50.30.30:FF:000009">
    <property type="entry name" value="Carboxypeptidase Q"/>
    <property type="match status" value="1"/>
</dbReference>
<dbReference type="InterPro" id="IPR039866">
    <property type="entry name" value="CPQ"/>
</dbReference>
<evidence type="ECO:0000256" key="14">
    <source>
        <dbReference type="ARBA" id="ARBA00022833"/>
    </source>
</evidence>
<dbReference type="AlphaFoldDB" id="A0A8K0EPF6"/>
<evidence type="ECO:0000256" key="1">
    <source>
        <dbReference type="ARBA" id="ARBA00004240"/>
    </source>
</evidence>
<evidence type="ECO:0000256" key="12">
    <source>
        <dbReference type="ARBA" id="ARBA00022801"/>
    </source>
</evidence>
<keyword evidence="12" id="KW-0378">Hydrolase</keyword>
<evidence type="ECO:0000259" key="23">
    <source>
        <dbReference type="Pfam" id="PF04389"/>
    </source>
</evidence>
<dbReference type="EMBL" id="OV696689">
    <property type="protein sequence ID" value="CAH1263730.1"/>
    <property type="molecule type" value="Genomic_DNA"/>
</dbReference>
<feature type="signal peptide" evidence="22">
    <location>
        <begin position="1"/>
        <end position="26"/>
    </location>
</feature>
<dbReference type="Pfam" id="PF04389">
    <property type="entry name" value="Peptidase_M28"/>
    <property type="match status" value="1"/>
</dbReference>
<dbReference type="GO" id="GO:0005615">
    <property type="term" value="C:extracellular space"/>
    <property type="evidence" value="ECO:0007669"/>
    <property type="project" value="TreeGrafter"/>
</dbReference>
<evidence type="ECO:0000256" key="3">
    <source>
        <dbReference type="ARBA" id="ARBA00004555"/>
    </source>
</evidence>
<keyword evidence="25" id="KW-1185">Reference proteome</keyword>
<keyword evidence="17" id="KW-0865">Zymogen</keyword>
<comment type="subunit">
    <text evidence="20">Homodimer. The monomeric form is inactive while the homodimer is active.</text>
</comment>
<evidence type="ECO:0000256" key="2">
    <source>
        <dbReference type="ARBA" id="ARBA00004371"/>
    </source>
</evidence>
<evidence type="ECO:0000313" key="24">
    <source>
        <dbReference type="EMBL" id="CAH1263730.1"/>
    </source>
</evidence>
<feature type="domain" description="Peptidase M28" evidence="23">
    <location>
        <begin position="271"/>
        <end position="458"/>
    </location>
</feature>
<keyword evidence="18" id="KW-0325">Glycoprotein</keyword>
<evidence type="ECO:0000256" key="13">
    <source>
        <dbReference type="ARBA" id="ARBA00022824"/>
    </source>
</evidence>
<keyword evidence="10" id="KW-0479">Metal-binding</keyword>
<dbReference type="GO" id="GO:0005794">
    <property type="term" value="C:Golgi apparatus"/>
    <property type="evidence" value="ECO:0007669"/>
    <property type="project" value="UniProtKB-SubCell"/>
</dbReference>
<sequence length="473" mass="51554">MLTMLTTMPIAIFMLTLLANFSGVLGLPSLPPVPSRIKDEIAGYKSVANDIINLSVYGKAQNQSYLRLAEFVDTFGSRIAGSQNLENAIDYMLKAMEADGLENVHGESVMVPHWVRGNESCTMLEPRQYKVAIMGLGSSVGTPPQGIKAEALVVHSFDELHSRASEAKGKIIIYDQGYVNYGVSVAYRDLGADEAAKVGGVAALIRSVASFSIHSPHTGWQDYKDNTTKVPTACIAVEDAEMFSRMAARGTKIVLKLKMEAKNLPDAKSRNTVAEIRGREHPEQVVLVSGHLDSWDVGQGAMDDGGGAFISWQALSLIHRLGLRPRRTLRAVLWTAEEEGLVGSNQYYQRHKSNISNYDLVMESDIGTFTPTGIMFTGSSNAKSIMTEVLSLLKPINASQLLDHAEGGDVSFWISAGVPGGSLANQNEKYFWFHHSDGDTMSVQDPHAMDLCSAVWAVTAFVVADMEDMLPRH</sequence>
<dbReference type="GO" id="GO:0005783">
    <property type="term" value="C:endoplasmic reticulum"/>
    <property type="evidence" value="ECO:0007669"/>
    <property type="project" value="UniProtKB-SubCell"/>
</dbReference>
<evidence type="ECO:0000256" key="16">
    <source>
        <dbReference type="ARBA" id="ARBA00023049"/>
    </source>
</evidence>
<dbReference type="GO" id="GO:0004180">
    <property type="term" value="F:carboxypeptidase activity"/>
    <property type="evidence" value="ECO:0007669"/>
    <property type="project" value="UniProtKB-KW"/>
</dbReference>
<keyword evidence="16" id="KW-0482">Metalloprotease</keyword>
<dbReference type="GO" id="GO:0043171">
    <property type="term" value="P:peptide catabolic process"/>
    <property type="evidence" value="ECO:0007669"/>
    <property type="project" value="TreeGrafter"/>
</dbReference>
<dbReference type="Gene3D" id="3.50.30.30">
    <property type="match status" value="1"/>
</dbReference>
<keyword evidence="13" id="KW-0256">Endoplasmic reticulum</keyword>
<evidence type="ECO:0000313" key="25">
    <source>
        <dbReference type="Proteomes" id="UP000838412"/>
    </source>
</evidence>
<organism evidence="24 25">
    <name type="scientific">Branchiostoma lanceolatum</name>
    <name type="common">Common lancelet</name>
    <name type="synonym">Amphioxus lanceolatum</name>
    <dbReference type="NCBI Taxonomy" id="7740"/>
    <lineage>
        <taxon>Eukaryota</taxon>
        <taxon>Metazoa</taxon>
        <taxon>Chordata</taxon>
        <taxon>Cephalochordata</taxon>
        <taxon>Leptocardii</taxon>
        <taxon>Amphioxiformes</taxon>
        <taxon>Branchiostomatidae</taxon>
        <taxon>Branchiostoma</taxon>
    </lineage>
</organism>